<dbReference type="EMBL" id="REGN01006319">
    <property type="protein sequence ID" value="RNA10021.1"/>
    <property type="molecule type" value="Genomic_DNA"/>
</dbReference>
<evidence type="ECO:0000313" key="2">
    <source>
        <dbReference type="EMBL" id="RNA10021.1"/>
    </source>
</evidence>
<protein>
    <submittedName>
        <fullName evidence="2">Uncharacterized protein</fullName>
    </submittedName>
</protein>
<accession>A0A3M7QG51</accession>
<keyword evidence="3" id="KW-1185">Reference proteome</keyword>
<proteinExistence type="predicted"/>
<evidence type="ECO:0000313" key="3">
    <source>
        <dbReference type="Proteomes" id="UP000276133"/>
    </source>
</evidence>
<feature type="region of interest" description="Disordered" evidence="1">
    <location>
        <begin position="1"/>
        <end position="21"/>
    </location>
</feature>
<reference evidence="2 3" key="1">
    <citation type="journal article" date="2018" name="Sci. Rep.">
        <title>Genomic signatures of local adaptation to the degree of environmental predictability in rotifers.</title>
        <authorList>
            <person name="Franch-Gras L."/>
            <person name="Hahn C."/>
            <person name="Garcia-Roger E.M."/>
            <person name="Carmona M.J."/>
            <person name="Serra M."/>
            <person name="Gomez A."/>
        </authorList>
    </citation>
    <scope>NUCLEOTIDE SEQUENCE [LARGE SCALE GENOMIC DNA]</scope>
    <source>
        <strain evidence="2">HYR1</strain>
    </source>
</reference>
<evidence type="ECO:0000256" key="1">
    <source>
        <dbReference type="SAM" id="MobiDB-lite"/>
    </source>
</evidence>
<dbReference type="Proteomes" id="UP000276133">
    <property type="component" value="Unassembled WGS sequence"/>
</dbReference>
<organism evidence="2 3">
    <name type="scientific">Brachionus plicatilis</name>
    <name type="common">Marine rotifer</name>
    <name type="synonym">Brachionus muelleri</name>
    <dbReference type="NCBI Taxonomy" id="10195"/>
    <lineage>
        <taxon>Eukaryota</taxon>
        <taxon>Metazoa</taxon>
        <taxon>Spiralia</taxon>
        <taxon>Gnathifera</taxon>
        <taxon>Rotifera</taxon>
        <taxon>Eurotatoria</taxon>
        <taxon>Monogononta</taxon>
        <taxon>Pseudotrocha</taxon>
        <taxon>Ploima</taxon>
        <taxon>Brachionidae</taxon>
        <taxon>Brachionus</taxon>
    </lineage>
</organism>
<gene>
    <name evidence="2" type="ORF">BpHYR1_025599</name>
</gene>
<name>A0A3M7QG51_BRAPC</name>
<comment type="caution">
    <text evidence="2">The sequence shown here is derived from an EMBL/GenBank/DDBJ whole genome shotgun (WGS) entry which is preliminary data.</text>
</comment>
<sequence length="65" mass="7116">MGISTEQSRPSSSATSGRVWDGAGCCCCCCCWIRRDGLGRLNEPLLLLLWWWLLRGDGELAVGLS</sequence>
<dbReference type="AlphaFoldDB" id="A0A3M7QG51"/>
<feature type="compositionally biased region" description="Polar residues" evidence="1">
    <location>
        <begin position="1"/>
        <end position="16"/>
    </location>
</feature>